<dbReference type="RefSeq" id="WP_130021432.1">
    <property type="nucleotide sequence ID" value="NZ_SEWF01000017.1"/>
</dbReference>
<dbReference type="Pfam" id="PF00440">
    <property type="entry name" value="TetR_N"/>
    <property type="match status" value="1"/>
</dbReference>
<keyword evidence="7" id="KW-1185">Reference proteome</keyword>
<name>A0A4Q5M069_9BACT</name>
<dbReference type="InterPro" id="IPR001647">
    <property type="entry name" value="HTH_TetR"/>
</dbReference>
<dbReference type="EMBL" id="SEWF01000017">
    <property type="protein sequence ID" value="RYU95183.1"/>
    <property type="molecule type" value="Genomic_DNA"/>
</dbReference>
<dbReference type="PRINTS" id="PR00455">
    <property type="entry name" value="HTHTETR"/>
</dbReference>
<dbReference type="OrthoDB" id="6430772at2"/>
<reference evidence="6 7" key="1">
    <citation type="submission" date="2019-02" db="EMBL/GenBank/DDBJ databases">
        <title>Bacterial novel species Emticicia sp. 17J42-9 isolated from soil.</title>
        <authorList>
            <person name="Jung H.-Y."/>
        </authorList>
    </citation>
    <scope>NUCLEOTIDE SEQUENCE [LARGE SCALE GENOMIC DNA]</scope>
    <source>
        <strain evidence="6 7">17J42-9</strain>
    </source>
</reference>
<dbReference type="SUPFAM" id="SSF48498">
    <property type="entry name" value="Tetracyclin repressor-like, C-terminal domain"/>
    <property type="match status" value="1"/>
</dbReference>
<dbReference type="Gene3D" id="1.10.357.10">
    <property type="entry name" value="Tetracycline Repressor, domain 2"/>
    <property type="match status" value="1"/>
</dbReference>
<dbReference type="SUPFAM" id="SSF46689">
    <property type="entry name" value="Homeodomain-like"/>
    <property type="match status" value="1"/>
</dbReference>
<feature type="DNA-binding region" description="H-T-H motif" evidence="4">
    <location>
        <begin position="28"/>
        <end position="47"/>
    </location>
</feature>
<accession>A0A4Q5M069</accession>
<keyword evidence="2 4" id="KW-0238">DNA-binding</keyword>
<dbReference type="InterPro" id="IPR009057">
    <property type="entry name" value="Homeodomain-like_sf"/>
</dbReference>
<evidence type="ECO:0000256" key="2">
    <source>
        <dbReference type="ARBA" id="ARBA00023125"/>
    </source>
</evidence>
<evidence type="ECO:0000256" key="3">
    <source>
        <dbReference type="ARBA" id="ARBA00023163"/>
    </source>
</evidence>
<evidence type="ECO:0000256" key="4">
    <source>
        <dbReference type="PROSITE-ProRule" id="PRU00335"/>
    </source>
</evidence>
<gene>
    <name evidence="6" type="ORF">EWM59_13100</name>
</gene>
<evidence type="ECO:0000313" key="6">
    <source>
        <dbReference type="EMBL" id="RYU95183.1"/>
    </source>
</evidence>
<dbReference type="InterPro" id="IPR054156">
    <property type="entry name" value="YxaF_TetR_C"/>
</dbReference>
<dbReference type="Pfam" id="PF21993">
    <property type="entry name" value="TetR_C_13_2"/>
    <property type="match status" value="1"/>
</dbReference>
<evidence type="ECO:0000259" key="5">
    <source>
        <dbReference type="PROSITE" id="PS50977"/>
    </source>
</evidence>
<protein>
    <submittedName>
        <fullName evidence="6">TetR/AcrR family transcriptional regulator</fullName>
    </submittedName>
</protein>
<keyword evidence="1" id="KW-0805">Transcription regulation</keyword>
<dbReference type="PROSITE" id="PS50977">
    <property type="entry name" value="HTH_TETR_2"/>
    <property type="match status" value="1"/>
</dbReference>
<dbReference type="PANTHER" id="PTHR47506:SF7">
    <property type="entry name" value="TRANSCRIPTIONAL REGULATORY PROTEIN"/>
    <property type="match status" value="1"/>
</dbReference>
<evidence type="ECO:0000256" key="1">
    <source>
        <dbReference type="ARBA" id="ARBA00023015"/>
    </source>
</evidence>
<organism evidence="6 7">
    <name type="scientific">Emticicia agri</name>
    <dbReference type="NCBI Taxonomy" id="2492393"/>
    <lineage>
        <taxon>Bacteria</taxon>
        <taxon>Pseudomonadati</taxon>
        <taxon>Bacteroidota</taxon>
        <taxon>Cytophagia</taxon>
        <taxon>Cytophagales</taxon>
        <taxon>Leadbetterellaceae</taxon>
        <taxon>Emticicia</taxon>
    </lineage>
</organism>
<proteinExistence type="predicted"/>
<comment type="caution">
    <text evidence="6">The sequence shown here is derived from an EMBL/GenBank/DDBJ whole genome shotgun (WGS) entry which is preliminary data.</text>
</comment>
<dbReference type="Proteomes" id="UP000293162">
    <property type="component" value="Unassembled WGS sequence"/>
</dbReference>
<evidence type="ECO:0000313" key="7">
    <source>
        <dbReference type="Proteomes" id="UP000293162"/>
    </source>
</evidence>
<dbReference type="InterPro" id="IPR036271">
    <property type="entry name" value="Tet_transcr_reg_TetR-rel_C_sf"/>
</dbReference>
<dbReference type="PANTHER" id="PTHR47506">
    <property type="entry name" value="TRANSCRIPTIONAL REGULATORY PROTEIN"/>
    <property type="match status" value="1"/>
</dbReference>
<feature type="domain" description="HTH tetR-type" evidence="5">
    <location>
        <begin position="5"/>
        <end position="65"/>
    </location>
</feature>
<dbReference type="GO" id="GO:0003677">
    <property type="term" value="F:DNA binding"/>
    <property type="evidence" value="ECO:0007669"/>
    <property type="project" value="UniProtKB-UniRule"/>
</dbReference>
<dbReference type="AlphaFoldDB" id="A0A4Q5M069"/>
<sequence>MPIQKVTKEEILLKSSDVFRTKGYHNTSMQDLAQNCGLLKGSLYHYFPSKEMLMKDLLVWIYNYLKERVFPIAQDTSLTPEERMGKLLKKMGRLLLEKEGGCLIGNTTLETVGVIPEFHEVLKNIMNEWTTALKEIFMTQKDPETAFKLAQLTIMEFEGAVMFSKLYGDKQYLYDAFNRSMLKLK</sequence>
<keyword evidence="3" id="KW-0804">Transcription</keyword>